<keyword evidence="2" id="KW-1185">Reference proteome</keyword>
<name>L5L0L5_PTEAL</name>
<reference evidence="2" key="1">
    <citation type="journal article" date="2013" name="Science">
        <title>Comparative analysis of bat genomes provides insight into the evolution of flight and immunity.</title>
        <authorList>
            <person name="Zhang G."/>
            <person name="Cowled C."/>
            <person name="Shi Z."/>
            <person name="Huang Z."/>
            <person name="Bishop-Lilly K.A."/>
            <person name="Fang X."/>
            <person name="Wynne J.W."/>
            <person name="Xiong Z."/>
            <person name="Baker M.L."/>
            <person name="Zhao W."/>
            <person name="Tachedjian M."/>
            <person name="Zhu Y."/>
            <person name="Zhou P."/>
            <person name="Jiang X."/>
            <person name="Ng J."/>
            <person name="Yang L."/>
            <person name="Wu L."/>
            <person name="Xiao J."/>
            <person name="Feng Y."/>
            <person name="Chen Y."/>
            <person name="Sun X."/>
            <person name="Zhang Y."/>
            <person name="Marsh G.A."/>
            <person name="Crameri G."/>
            <person name="Broder C.C."/>
            <person name="Frey K.G."/>
            <person name="Wang L.F."/>
            <person name="Wang J."/>
        </authorList>
    </citation>
    <scope>NUCLEOTIDE SEQUENCE [LARGE SCALE GENOMIC DNA]</scope>
</reference>
<proteinExistence type="predicted"/>
<dbReference type="EMBL" id="KB030418">
    <property type="protein sequence ID" value="ELK16940.1"/>
    <property type="molecule type" value="Genomic_DNA"/>
</dbReference>
<dbReference type="InParanoid" id="L5L0L5"/>
<dbReference type="Proteomes" id="UP000010552">
    <property type="component" value="Unassembled WGS sequence"/>
</dbReference>
<gene>
    <name evidence="1" type="ORF">PAL_GLEAN10015817</name>
</gene>
<protein>
    <submittedName>
        <fullName evidence="1">Uncharacterized protein</fullName>
    </submittedName>
</protein>
<accession>L5L0L5</accession>
<evidence type="ECO:0000313" key="2">
    <source>
        <dbReference type="Proteomes" id="UP000010552"/>
    </source>
</evidence>
<evidence type="ECO:0000313" key="1">
    <source>
        <dbReference type="EMBL" id="ELK16940.1"/>
    </source>
</evidence>
<organism evidence="1 2">
    <name type="scientific">Pteropus alecto</name>
    <name type="common">Black flying fox</name>
    <dbReference type="NCBI Taxonomy" id="9402"/>
    <lineage>
        <taxon>Eukaryota</taxon>
        <taxon>Metazoa</taxon>
        <taxon>Chordata</taxon>
        <taxon>Craniata</taxon>
        <taxon>Vertebrata</taxon>
        <taxon>Euteleostomi</taxon>
        <taxon>Mammalia</taxon>
        <taxon>Eutheria</taxon>
        <taxon>Laurasiatheria</taxon>
        <taxon>Chiroptera</taxon>
        <taxon>Yinpterochiroptera</taxon>
        <taxon>Pteropodoidea</taxon>
        <taxon>Pteropodidae</taxon>
        <taxon>Pteropodinae</taxon>
        <taxon>Pteropus</taxon>
    </lineage>
</organism>
<dbReference type="AlphaFoldDB" id="L5L0L5"/>
<sequence length="69" mass="7842">MATQLNNGFYLQFEFLKKSHEVMYNPEQEASLLAAIIWLQDALTESKIQLPPQLGSFVSFSACPFSSWV</sequence>